<protein>
    <submittedName>
        <fullName evidence="11">Predicted protein</fullName>
    </submittedName>
</protein>
<dbReference type="VEuPathDB" id="AmoebaDB:NAEGRDRAFT_69478"/>
<dbReference type="GO" id="GO:0005794">
    <property type="term" value="C:Golgi apparatus"/>
    <property type="evidence" value="ECO:0007669"/>
    <property type="project" value="TreeGrafter"/>
</dbReference>
<proteinExistence type="inferred from homology"/>
<dbReference type="OrthoDB" id="27923at2759"/>
<dbReference type="SMART" id="SM01270">
    <property type="entry name" value="Longin"/>
    <property type="match status" value="1"/>
</dbReference>
<dbReference type="InterPro" id="IPR042855">
    <property type="entry name" value="V_SNARE_CC"/>
</dbReference>
<dbReference type="Proteomes" id="UP000006671">
    <property type="component" value="Unassembled WGS sequence"/>
</dbReference>
<dbReference type="SUPFAM" id="SSF58038">
    <property type="entry name" value="SNARE fusion complex"/>
    <property type="match status" value="1"/>
</dbReference>
<keyword evidence="6" id="KW-0636">Prenylation</keyword>
<comment type="subcellular location">
    <subcellularLocation>
        <location evidence="7">Endomembrane system</location>
        <topology evidence="7">Lipid-anchor</topology>
        <orientation evidence="7">Cytoplasmic side</orientation>
    </subcellularLocation>
</comment>
<organism evidence="12">
    <name type="scientific">Naegleria gruberi</name>
    <name type="common">Amoeba</name>
    <dbReference type="NCBI Taxonomy" id="5762"/>
    <lineage>
        <taxon>Eukaryota</taxon>
        <taxon>Discoba</taxon>
        <taxon>Heterolobosea</taxon>
        <taxon>Tetramitia</taxon>
        <taxon>Eutetramitia</taxon>
        <taxon>Vahlkampfiidae</taxon>
        <taxon>Naegleria</taxon>
    </lineage>
</organism>
<dbReference type="GeneID" id="8852816"/>
<reference evidence="11 12" key="1">
    <citation type="journal article" date="2010" name="Cell">
        <title>The genome of Naegleria gruberi illuminates early eukaryotic versatility.</title>
        <authorList>
            <person name="Fritz-Laylin L.K."/>
            <person name="Prochnik S.E."/>
            <person name="Ginger M.L."/>
            <person name="Dacks J.B."/>
            <person name="Carpenter M.L."/>
            <person name="Field M.C."/>
            <person name="Kuo A."/>
            <person name="Paredez A."/>
            <person name="Chapman J."/>
            <person name="Pham J."/>
            <person name="Shu S."/>
            <person name="Neupane R."/>
            <person name="Cipriano M."/>
            <person name="Mancuso J."/>
            <person name="Tu H."/>
            <person name="Salamov A."/>
            <person name="Lindquist E."/>
            <person name="Shapiro H."/>
            <person name="Lucas S."/>
            <person name="Grigoriev I.V."/>
            <person name="Cande W.Z."/>
            <person name="Fulton C."/>
            <person name="Rokhsar D.S."/>
            <person name="Dawson S.C."/>
        </authorList>
    </citation>
    <scope>NUCLEOTIDE SEQUENCE [LARGE SCALE GENOMIC DNA]</scope>
    <source>
        <strain evidence="11 12">NEG-M</strain>
    </source>
</reference>
<evidence type="ECO:0000256" key="4">
    <source>
        <dbReference type="ARBA" id="ARBA00023139"/>
    </source>
</evidence>
<dbReference type="Pfam" id="PF00957">
    <property type="entry name" value="Synaptobrevin"/>
    <property type="match status" value="1"/>
</dbReference>
<keyword evidence="8" id="KW-0175">Coiled coil</keyword>
<evidence type="ECO:0000259" key="9">
    <source>
        <dbReference type="PROSITE" id="PS50859"/>
    </source>
</evidence>
<evidence type="ECO:0000256" key="1">
    <source>
        <dbReference type="ARBA" id="ARBA00008025"/>
    </source>
</evidence>
<name>D2VKQ6_NAEGR</name>
<evidence type="ECO:0000313" key="11">
    <source>
        <dbReference type="EMBL" id="EFC42734.1"/>
    </source>
</evidence>
<dbReference type="PROSITE" id="PS50892">
    <property type="entry name" value="V_SNARE"/>
    <property type="match status" value="1"/>
</dbReference>
<evidence type="ECO:0000256" key="3">
    <source>
        <dbReference type="ARBA" id="ARBA00023136"/>
    </source>
</evidence>
<dbReference type="PANTHER" id="PTHR45806">
    <property type="entry name" value="SYNAPTOBREVIN HOMOLOG YKT6"/>
    <property type="match status" value="1"/>
</dbReference>
<evidence type="ECO:0000256" key="5">
    <source>
        <dbReference type="ARBA" id="ARBA00023288"/>
    </source>
</evidence>
<dbReference type="PROSITE" id="PS50859">
    <property type="entry name" value="LONGIN"/>
    <property type="match status" value="1"/>
</dbReference>
<evidence type="ECO:0000256" key="8">
    <source>
        <dbReference type="PROSITE-ProRule" id="PRU00290"/>
    </source>
</evidence>
<evidence type="ECO:0000256" key="2">
    <source>
        <dbReference type="ARBA" id="ARBA00022481"/>
    </source>
</evidence>
<evidence type="ECO:0000256" key="6">
    <source>
        <dbReference type="ARBA" id="ARBA00023289"/>
    </source>
</evidence>
<dbReference type="RefSeq" id="XP_002675478.1">
    <property type="nucleotide sequence ID" value="XM_002675432.1"/>
</dbReference>
<feature type="domain" description="Longin" evidence="9">
    <location>
        <begin position="8"/>
        <end position="132"/>
    </location>
</feature>
<dbReference type="Gene3D" id="3.30.450.50">
    <property type="entry name" value="Longin domain"/>
    <property type="match status" value="1"/>
</dbReference>
<keyword evidence="12" id="KW-1185">Reference proteome</keyword>
<dbReference type="GO" id="GO:0006888">
    <property type="term" value="P:endoplasmic reticulum to Golgi vesicle-mediated transport"/>
    <property type="evidence" value="ECO:0007669"/>
    <property type="project" value="TreeGrafter"/>
</dbReference>
<dbReference type="InterPro" id="IPR010908">
    <property type="entry name" value="Longin_dom"/>
</dbReference>
<dbReference type="PANTHER" id="PTHR45806:SF1">
    <property type="entry name" value="SYNAPTOBREVIN HOMOLOG YKT6"/>
    <property type="match status" value="1"/>
</dbReference>
<sequence>MVKIYGLFILKQQHSSKPLVLSSNVDSGWYSFFYTDQITEITVFLAKLLAEKTQPGLRQQVEKDDLVGYVQKTKEGMSCVLVTDKDYPLRVAFDLVRYTLRAFSDWLMKSSFTTFTKDNECSQFNAQLKELMTKYQDPTKGDTMYKLKQDIEDTKEVLHQTLDKLLERGTHIDKLIEQTNELSDGAKDFYRKTRKSTCCTIL</sequence>
<dbReference type="EMBL" id="GG738878">
    <property type="protein sequence ID" value="EFC42734.1"/>
    <property type="molecule type" value="Genomic_DNA"/>
</dbReference>
<accession>D2VKQ6</accession>
<gene>
    <name evidence="11" type="ORF">NAEGRDRAFT_69478</name>
</gene>
<dbReference type="OMA" id="NTCCTIL"/>
<dbReference type="FunCoup" id="D2VKQ6">
    <property type="interactions" value="709"/>
</dbReference>
<dbReference type="eggNOG" id="KOG0861">
    <property type="taxonomic scope" value="Eukaryota"/>
</dbReference>
<dbReference type="KEGG" id="ngr:NAEGRDRAFT_69478"/>
<dbReference type="GO" id="GO:0005484">
    <property type="term" value="F:SNAP receptor activity"/>
    <property type="evidence" value="ECO:0007669"/>
    <property type="project" value="TreeGrafter"/>
</dbReference>
<dbReference type="AlphaFoldDB" id="D2VKQ6"/>
<dbReference type="CDD" id="cd14824">
    <property type="entry name" value="Longin"/>
    <property type="match status" value="1"/>
</dbReference>
<keyword evidence="4" id="KW-0564">Palmitate</keyword>
<dbReference type="SUPFAM" id="SSF64356">
    <property type="entry name" value="SNARE-like"/>
    <property type="match status" value="1"/>
</dbReference>
<dbReference type="InParanoid" id="D2VKQ6"/>
<dbReference type="InterPro" id="IPR011012">
    <property type="entry name" value="Longin-like_dom_sf"/>
</dbReference>
<keyword evidence="3" id="KW-0472">Membrane</keyword>
<evidence type="ECO:0000313" key="12">
    <source>
        <dbReference type="Proteomes" id="UP000006671"/>
    </source>
</evidence>
<dbReference type="Gene3D" id="1.20.5.110">
    <property type="match status" value="1"/>
</dbReference>
<keyword evidence="5" id="KW-0449">Lipoprotein</keyword>
<evidence type="ECO:0000259" key="10">
    <source>
        <dbReference type="PROSITE" id="PS50892"/>
    </source>
</evidence>
<dbReference type="STRING" id="5762.D2VKQ6"/>
<comment type="similarity">
    <text evidence="1">Belongs to the synaptobrevin family.</text>
</comment>
<evidence type="ECO:0000256" key="7">
    <source>
        <dbReference type="ARBA" id="ARBA00046278"/>
    </source>
</evidence>
<keyword evidence="2" id="KW-0488">Methylation</keyword>
<feature type="domain" description="V-SNARE coiled-coil homology" evidence="10">
    <location>
        <begin position="143"/>
        <end position="202"/>
    </location>
</feature>